<dbReference type="AlphaFoldDB" id="A0A197K9T5"/>
<evidence type="ECO:0000313" key="3">
    <source>
        <dbReference type="EMBL" id="OAQ33948.1"/>
    </source>
</evidence>
<dbReference type="PANTHER" id="PTHR47435">
    <property type="entry name" value="KELCH REPEAT PROTEIN (AFU_ORTHOLOGUE AFUA_5G12780)"/>
    <property type="match status" value="1"/>
</dbReference>
<evidence type="ECO:0000256" key="2">
    <source>
        <dbReference type="ARBA" id="ARBA00023004"/>
    </source>
</evidence>
<dbReference type="OrthoDB" id="10250130at2759"/>
<name>A0A197K9T5_9FUNG</name>
<accession>A0A197K9T5</accession>
<organism evidence="3 4">
    <name type="scientific">Linnemannia elongata AG-77</name>
    <dbReference type="NCBI Taxonomy" id="1314771"/>
    <lineage>
        <taxon>Eukaryota</taxon>
        <taxon>Fungi</taxon>
        <taxon>Fungi incertae sedis</taxon>
        <taxon>Mucoromycota</taxon>
        <taxon>Mortierellomycotina</taxon>
        <taxon>Mortierellomycetes</taxon>
        <taxon>Mortierellales</taxon>
        <taxon>Mortierellaceae</taxon>
        <taxon>Linnemannia</taxon>
    </lineage>
</organism>
<keyword evidence="1" id="KW-0677">Repeat</keyword>
<dbReference type="SMART" id="SM00612">
    <property type="entry name" value="Kelch"/>
    <property type="match status" value="3"/>
</dbReference>
<gene>
    <name evidence="3" type="ORF">K457DRAFT_152754</name>
</gene>
<protein>
    <submittedName>
        <fullName evidence="3">Galactose oxidase</fullName>
    </submittedName>
</protein>
<dbReference type="EMBL" id="KV442019">
    <property type="protein sequence ID" value="OAQ33948.1"/>
    <property type="molecule type" value="Genomic_DNA"/>
</dbReference>
<dbReference type="STRING" id="1314771.A0A197K9T5"/>
<dbReference type="SUPFAM" id="SSF117281">
    <property type="entry name" value="Kelch motif"/>
    <property type="match status" value="1"/>
</dbReference>
<dbReference type="Proteomes" id="UP000078512">
    <property type="component" value="Unassembled WGS sequence"/>
</dbReference>
<dbReference type="InterPro" id="IPR006652">
    <property type="entry name" value="Kelch_1"/>
</dbReference>
<dbReference type="InterPro" id="IPR015915">
    <property type="entry name" value="Kelch-typ_b-propeller"/>
</dbReference>
<evidence type="ECO:0000313" key="4">
    <source>
        <dbReference type="Proteomes" id="UP000078512"/>
    </source>
</evidence>
<keyword evidence="4" id="KW-1185">Reference proteome</keyword>
<proteinExistence type="predicted"/>
<evidence type="ECO:0000256" key="1">
    <source>
        <dbReference type="ARBA" id="ARBA00022737"/>
    </source>
</evidence>
<reference evidence="3 4" key="1">
    <citation type="submission" date="2016-05" db="EMBL/GenBank/DDBJ databases">
        <title>Genome sequencing reveals origins of a unique bacterial endosymbiosis in the earliest lineages of terrestrial Fungi.</title>
        <authorList>
            <consortium name="DOE Joint Genome Institute"/>
            <person name="Uehling J."/>
            <person name="Gryganskyi A."/>
            <person name="Hameed K."/>
            <person name="Tschaplinski T."/>
            <person name="Misztal P."/>
            <person name="Wu S."/>
            <person name="Desiro A."/>
            <person name="Vande Pol N."/>
            <person name="Du Z.-Y."/>
            <person name="Zienkiewicz A."/>
            <person name="Zienkiewicz K."/>
            <person name="Morin E."/>
            <person name="Tisserant E."/>
            <person name="Splivallo R."/>
            <person name="Hainaut M."/>
            <person name="Henrissat B."/>
            <person name="Ohm R."/>
            <person name="Kuo A."/>
            <person name="Yan J."/>
            <person name="Lipzen A."/>
            <person name="Nolan M."/>
            <person name="Labutti K."/>
            <person name="Barry K."/>
            <person name="Goldstein A."/>
            <person name="Labbe J."/>
            <person name="Schadt C."/>
            <person name="Tuskan G."/>
            <person name="Grigoriev I."/>
            <person name="Martin F."/>
            <person name="Vilgalys R."/>
            <person name="Bonito G."/>
        </authorList>
    </citation>
    <scope>NUCLEOTIDE SEQUENCE [LARGE SCALE GENOMIC DNA]</scope>
    <source>
        <strain evidence="3 4">AG-77</strain>
    </source>
</reference>
<sequence length="343" mass="37180">MTLRRIISQRLPVPAQLHGALARSSHSLAIVGNKAYVFGGEFHPRIPVDANLYVYDLKDKSVKVISPNESTPSPRVGATLSAIGSKIYLFGGRGGKDMTPLQSMLYSFDTESTTWEVVEAKSGELPTPRSFHAMTASDSDIYVFGGCPTKGRLNDMHKFSLTTCAWSTLPTPPITPRGGAAMTYHGNRLYLHGGFTGQEESDMVVYDNSNGEWAHALPSSTDAPEARSVHAIVPIASEAVDLDRLLILFGEGNPSKVGHEGAGEFWGDIWTATLSKSLKGEHGGSLFVNYEKITLATSQDDQDNLPCPRGWFQALPWNGKIILSGGLAANNERLNDVYLLSLD</sequence>
<dbReference type="PANTHER" id="PTHR47435:SF4">
    <property type="entry name" value="KELCH REPEAT PROTEIN (AFU_ORTHOLOGUE AFUA_5G12780)"/>
    <property type="match status" value="1"/>
</dbReference>
<dbReference type="Pfam" id="PF24681">
    <property type="entry name" value="Kelch_KLHDC2_KLHL20_DRC7"/>
    <property type="match status" value="1"/>
</dbReference>
<keyword evidence="2" id="KW-0408">Iron</keyword>
<dbReference type="Gene3D" id="2.120.10.80">
    <property type="entry name" value="Kelch-type beta propeller"/>
    <property type="match status" value="2"/>
</dbReference>
<dbReference type="GO" id="GO:0019760">
    <property type="term" value="P:glucosinolate metabolic process"/>
    <property type="evidence" value="ECO:0007669"/>
    <property type="project" value="UniProtKB-ARBA"/>
</dbReference>